<protein>
    <recommendedName>
        <fullName evidence="2">UPF0251 protein BTO22_06920</fullName>
    </recommendedName>
</protein>
<dbReference type="InterPro" id="IPR002852">
    <property type="entry name" value="UPF0251"/>
</dbReference>
<dbReference type="RefSeq" id="WP_105054859.1">
    <property type="nucleotide sequence ID" value="NZ_CAWNRT010000001.1"/>
</dbReference>
<proteinExistence type="inferred from homology"/>
<comment type="caution">
    <text evidence="3">The sequence shown here is derived from an EMBL/GenBank/DDBJ whole genome shotgun (WGS) entry which is preliminary data.</text>
</comment>
<dbReference type="InterPro" id="IPR013324">
    <property type="entry name" value="RNA_pol_sigma_r3/r4-like"/>
</dbReference>
<dbReference type="SUPFAM" id="SSF88659">
    <property type="entry name" value="Sigma3 and sigma4 domains of RNA polymerase sigma factors"/>
    <property type="match status" value="1"/>
</dbReference>
<organism evidence="3 4">
    <name type="scientific">Aliivibrio sifiae</name>
    <dbReference type="NCBI Taxonomy" id="566293"/>
    <lineage>
        <taxon>Bacteria</taxon>
        <taxon>Pseudomonadati</taxon>
        <taxon>Pseudomonadota</taxon>
        <taxon>Gammaproteobacteria</taxon>
        <taxon>Vibrionales</taxon>
        <taxon>Vibrionaceae</taxon>
        <taxon>Aliivibrio</taxon>
    </lineage>
</organism>
<accession>A0A2S7XDU1</accession>
<comment type="similarity">
    <text evidence="1 2">Belongs to the UPF0251 family.</text>
</comment>
<evidence type="ECO:0000256" key="2">
    <source>
        <dbReference type="HAMAP-Rule" id="MF_00674"/>
    </source>
</evidence>
<name>A0A2S7XDU1_9GAMM</name>
<evidence type="ECO:0000313" key="4">
    <source>
        <dbReference type="Proteomes" id="UP000239263"/>
    </source>
</evidence>
<reference evidence="3 4" key="1">
    <citation type="submission" date="2016-12" db="EMBL/GenBank/DDBJ databases">
        <title>Diversity of luminous bacteria.</title>
        <authorList>
            <person name="Yoshizawa S."/>
            <person name="Kogure K."/>
        </authorList>
    </citation>
    <scope>NUCLEOTIDE SEQUENCE [LARGE SCALE GENOMIC DNA]</scope>
    <source>
        <strain evidence="3 4">ATCC 33715</strain>
    </source>
</reference>
<dbReference type="Proteomes" id="UP000239263">
    <property type="component" value="Unassembled WGS sequence"/>
</dbReference>
<dbReference type="PANTHER" id="PTHR37478:SF2">
    <property type="entry name" value="UPF0251 PROTEIN TK0562"/>
    <property type="match status" value="1"/>
</dbReference>
<dbReference type="InterPro" id="IPR036388">
    <property type="entry name" value="WH-like_DNA-bd_sf"/>
</dbReference>
<dbReference type="Pfam" id="PF02001">
    <property type="entry name" value="DUF134"/>
    <property type="match status" value="1"/>
</dbReference>
<dbReference type="OrthoDB" id="280278at2"/>
<gene>
    <name evidence="3" type="ORF">BTO22_06920</name>
</gene>
<dbReference type="Gene3D" id="1.10.10.10">
    <property type="entry name" value="Winged helix-like DNA-binding domain superfamily/Winged helix DNA-binding domain"/>
    <property type="match status" value="1"/>
</dbReference>
<dbReference type="EMBL" id="MSCO01000001">
    <property type="protein sequence ID" value="PQJ89332.1"/>
    <property type="molecule type" value="Genomic_DNA"/>
</dbReference>
<dbReference type="HAMAP" id="MF_00674">
    <property type="entry name" value="UPF0251"/>
    <property type="match status" value="1"/>
</dbReference>
<evidence type="ECO:0000256" key="1">
    <source>
        <dbReference type="ARBA" id="ARBA00009350"/>
    </source>
</evidence>
<sequence>MARPKKCRRICGRASYSCFKPNGVPTTELPQIKLLAEELEALRLADFEGLSQQEAADQMMVSRQTFGNIVKQARFKVTSCLVQGKALMLQTEKEE</sequence>
<dbReference type="AlphaFoldDB" id="A0A2S7XDU1"/>
<evidence type="ECO:0000313" key="3">
    <source>
        <dbReference type="EMBL" id="PQJ89332.1"/>
    </source>
</evidence>
<dbReference type="PANTHER" id="PTHR37478">
    <property type="match status" value="1"/>
</dbReference>